<evidence type="ECO:0000313" key="1">
    <source>
        <dbReference type="EMBL" id="MBB5696590.1"/>
    </source>
</evidence>
<gene>
    <name evidence="1" type="ORF">FHS87_004661</name>
</gene>
<accession>A0A840Y9I5</accession>
<dbReference type="AlphaFoldDB" id="A0A840Y9I5"/>
<reference evidence="1 2" key="1">
    <citation type="submission" date="2020-08" db="EMBL/GenBank/DDBJ databases">
        <title>Genomic Encyclopedia of Type Strains, Phase IV (KMG-IV): sequencing the most valuable type-strain genomes for metagenomic binning, comparative biology and taxonomic classification.</title>
        <authorList>
            <person name="Goeker M."/>
        </authorList>
    </citation>
    <scope>NUCLEOTIDE SEQUENCE [LARGE SCALE GENOMIC DNA]</scope>
    <source>
        <strain evidence="1 2">DSM 25622</strain>
    </source>
</reference>
<keyword evidence="2" id="KW-1185">Reference proteome</keyword>
<evidence type="ECO:0000313" key="2">
    <source>
        <dbReference type="Proteomes" id="UP000580654"/>
    </source>
</evidence>
<proteinExistence type="predicted"/>
<protein>
    <submittedName>
        <fullName evidence="1">Uncharacterized protein</fullName>
    </submittedName>
</protein>
<dbReference type="Proteomes" id="UP000580654">
    <property type="component" value="Unassembled WGS sequence"/>
</dbReference>
<dbReference type="EMBL" id="JACIJD010000059">
    <property type="protein sequence ID" value="MBB5696590.1"/>
    <property type="molecule type" value="Genomic_DNA"/>
</dbReference>
<organism evidence="1 2">
    <name type="scientific">Muricoccus pecuniae</name>
    <dbReference type="NCBI Taxonomy" id="693023"/>
    <lineage>
        <taxon>Bacteria</taxon>
        <taxon>Pseudomonadati</taxon>
        <taxon>Pseudomonadota</taxon>
        <taxon>Alphaproteobacteria</taxon>
        <taxon>Acetobacterales</taxon>
        <taxon>Roseomonadaceae</taxon>
        <taxon>Muricoccus</taxon>
    </lineage>
</organism>
<name>A0A840Y9I5_9PROT</name>
<dbReference type="InterPro" id="IPR049245">
    <property type="entry name" value="DUF6880"/>
</dbReference>
<sequence>MAHALAHPDRNLGLGFLVAWPNLDAANRLVRAHCGEMDGRDYGRLRPAAEAVAERYPVAATLLRRTLAEDVLRRAFSRQYPYAVRDVRACASTSTSCRTACASRPRPSPR</sequence>
<dbReference type="Pfam" id="PF21810">
    <property type="entry name" value="DUF6880"/>
    <property type="match status" value="1"/>
</dbReference>
<comment type="caution">
    <text evidence="1">The sequence shown here is derived from an EMBL/GenBank/DDBJ whole genome shotgun (WGS) entry which is preliminary data.</text>
</comment>